<sequence>MGFNPIKVLSPVAALFGMAQKPKNNTQPATPAPSQSADDVAREDERRRMLARGLTPLAMTGSMGDISTANLGRKALLGQ</sequence>
<name>A0A6J5LTC7_9CAUD</name>
<reference evidence="2" key="1">
    <citation type="submission" date="2020-04" db="EMBL/GenBank/DDBJ databases">
        <authorList>
            <person name="Chiriac C."/>
            <person name="Salcher M."/>
            <person name="Ghai R."/>
            <person name="Kavagutti S V."/>
        </authorList>
    </citation>
    <scope>NUCLEOTIDE SEQUENCE</scope>
</reference>
<evidence type="ECO:0000256" key="1">
    <source>
        <dbReference type="SAM" id="MobiDB-lite"/>
    </source>
</evidence>
<protein>
    <submittedName>
        <fullName evidence="2">Uncharacterized protein</fullName>
    </submittedName>
</protein>
<gene>
    <name evidence="2" type="ORF">UFOVP315_45</name>
</gene>
<feature type="region of interest" description="Disordered" evidence="1">
    <location>
        <begin position="19"/>
        <end position="46"/>
    </location>
</feature>
<organism evidence="2">
    <name type="scientific">uncultured Caudovirales phage</name>
    <dbReference type="NCBI Taxonomy" id="2100421"/>
    <lineage>
        <taxon>Viruses</taxon>
        <taxon>Duplodnaviria</taxon>
        <taxon>Heunggongvirae</taxon>
        <taxon>Uroviricota</taxon>
        <taxon>Caudoviricetes</taxon>
        <taxon>Peduoviridae</taxon>
        <taxon>Maltschvirus</taxon>
        <taxon>Maltschvirus maltsch</taxon>
    </lineage>
</organism>
<proteinExistence type="predicted"/>
<feature type="compositionally biased region" description="Polar residues" evidence="1">
    <location>
        <begin position="22"/>
        <end position="36"/>
    </location>
</feature>
<accession>A0A6J5LTC7</accession>
<evidence type="ECO:0000313" key="2">
    <source>
        <dbReference type="EMBL" id="CAB4137012.1"/>
    </source>
</evidence>
<dbReference type="EMBL" id="LR796327">
    <property type="protein sequence ID" value="CAB4137012.1"/>
    <property type="molecule type" value="Genomic_DNA"/>
</dbReference>